<dbReference type="EMBL" id="JAXUIC010000008">
    <property type="protein sequence ID" value="KAK4577365.1"/>
    <property type="molecule type" value="Genomic_DNA"/>
</dbReference>
<dbReference type="SMART" id="SM00432">
    <property type="entry name" value="MADS"/>
    <property type="match status" value="1"/>
</dbReference>
<reference evidence="7 8" key="1">
    <citation type="journal article" date="2023" name="G3 (Bethesda)">
        <title>A haplotype-resolved chromosome-scale genome for Quercus rubra L. provides insights into the genetics of adaptive traits for red oak species.</title>
        <authorList>
            <person name="Kapoor B."/>
            <person name="Jenkins J."/>
            <person name="Schmutz J."/>
            <person name="Zhebentyayeva T."/>
            <person name="Kuelheim C."/>
            <person name="Coggeshall M."/>
            <person name="Heim C."/>
            <person name="Lasky J.R."/>
            <person name="Leites L."/>
            <person name="Islam-Faridi N."/>
            <person name="Romero-Severson J."/>
            <person name="DeLeo V.L."/>
            <person name="Lucas S.M."/>
            <person name="Lazic D."/>
            <person name="Gailing O."/>
            <person name="Carlson J."/>
            <person name="Staton M."/>
        </authorList>
    </citation>
    <scope>NUCLEOTIDE SEQUENCE [LARGE SCALE GENOMIC DNA]</scope>
    <source>
        <strain evidence="7">Pseudo-F2</strain>
    </source>
</reference>
<gene>
    <name evidence="7" type="ORF">RGQ29_027747</name>
</gene>
<evidence type="ECO:0000259" key="6">
    <source>
        <dbReference type="PROSITE" id="PS50066"/>
    </source>
</evidence>
<dbReference type="Proteomes" id="UP001324115">
    <property type="component" value="Unassembled WGS sequence"/>
</dbReference>
<dbReference type="GO" id="GO:0003677">
    <property type="term" value="F:DNA binding"/>
    <property type="evidence" value="ECO:0007669"/>
    <property type="project" value="UniProtKB-KW"/>
</dbReference>
<keyword evidence="8" id="KW-1185">Reference proteome</keyword>
<keyword evidence="3" id="KW-0238">DNA-binding</keyword>
<dbReference type="Pfam" id="PF00319">
    <property type="entry name" value="SRF-TF"/>
    <property type="match status" value="1"/>
</dbReference>
<evidence type="ECO:0000256" key="2">
    <source>
        <dbReference type="ARBA" id="ARBA00023015"/>
    </source>
</evidence>
<dbReference type="InterPro" id="IPR050142">
    <property type="entry name" value="MADS-box/MEF2_TF"/>
</dbReference>
<accession>A0AAN7ERT9</accession>
<feature type="domain" description="MADS-box" evidence="6">
    <location>
        <begin position="1"/>
        <end position="61"/>
    </location>
</feature>
<dbReference type="PANTHER" id="PTHR48019">
    <property type="entry name" value="SERUM RESPONSE FACTOR HOMOLOG"/>
    <property type="match status" value="1"/>
</dbReference>
<dbReference type="GO" id="GO:0046983">
    <property type="term" value="F:protein dimerization activity"/>
    <property type="evidence" value="ECO:0007669"/>
    <property type="project" value="InterPro"/>
</dbReference>
<dbReference type="PRINTS" id="PR00404">
    <property type="entry name" value="MADSDOMAIN"/>
</dbReference>
<dbReference type="SUPFAM" id="SSF55455">
    <property type="entry name" value="SRF-like"/>
    <property type="match status" value="1"/>
</dbReference>
<organism evidence="7 8">
    <name type="scientific">Quercus rubra</name>
    <name type="common">Northern red oak</name>
    <name type="synonym">Quercus borealis</name>
    <dbReference type="NCBI Taxonomy" id="3512"/>
    <lineage>
        <taxon>Eukaryota</taxon>
        <taxon>Viridiplantae</taxon>
        <taxon>Streptophyta</taxon>
        <taxon>Embryophyta</taxon>
        <taxon>Tracheophyta</taxon>
        <taxon>Spermatophyta</taxon>
        <taxon>Magnoliopsida</taxon>
        <taxon>eudicotyledons</taxon>
        <taxon>Gunneridae</taxon>
        <taxon>Pentapetalae</taxon>
        <taxon>rosids</taxon>
        <taxon>fabids</taxon>
        <taxon>Fagales</taxon>
        <taxon>Fagaceae</taxon>
        <taxon>Quercus</taxon>
    </lineage>
</organism>
<dbReference type="PROSITE" id="PS50066">
    <property type="entry name" value="MADS_BOX_2"/>
    <property type="match status" value="1"/>
</dbReference>
<dbReference type="GO" id="GO:0005634">
    <property type="term" value="C:nucleus"/>
    <property type="evidence" value="ECO:0007669"/>
    <property type="project" value="UniProtKB-SubCell"/>
</dbReference>
<keyword evidence="4" id="KW-0804">Transcription</keyword>
<evidence type="ECO:0000256" key="5">
    <source>
        <dbReference type="ARBA" id="ARBA00023242"/>
    </source>
</evidence>
<keyword evidence="2" id="KW-0805">Transcription regulation</keyword>
<dbReference type="InterPro" id="IPR002100">
    <property type="entry name" value="TF_MADSbox"/>
</dbReference>
<protein>
    <recommendedName>
        <fullName evidence="6">MADS-box domain-containing protein</fullName>
    </recommendedName>
</protein>
<proteinExistence type="predicted"/>
<keyword evidence="5" id="KW-0539">Nucleus</keyword>
<comment type="subcellular location">
    <subcellularLocation>
        <location evidence="1">Nucleus</location>
    </subcellularLocation>
</comment>
<evidence type="ECO:0000256" key="4">
    <source>
        <dbReference type="ARBA" id="ARBA00023163"/>
    </source>
</evidence>
<name>A0AAN7ERT9_QUERU</name>
<evidence type="ECO:0000313" key="7">
    <source>
        <dbReference type="EMBL" id="KAK4577365.1"/>
    </source>
</evidence>
<dbReference type="AlphaFoldDB" id="A0AAN7ERT9"/>
<evidence type="ECO:0000256" key="1">
    <source>
        <dbReference type="ARBA" id="ARBA00004123"/>
    </source>
</evidence>
<sequence>MVRKKLIVKKIENPSSLQVTYCKRKDGIIKKASELAVLCDTDVGLVMFSPTGRLTSFASNGRIEDIFLRYIDRPNELRGGPIENEERLYRSLKNSKYEGEILEQIAKLKTLGEELHDLNQLEDEMRQKMRSYNPDIEKITSIYDALVHQNFLTNAIQRIEEMKQAKLLGKQIVPLEPDSIEVGKEKESQSSEAPVLDIKDSNFMAEESVDSNGRRNPVMEDHHQQKTWSLGGPHLSIDYLKTQSNWNLQCGSTSKG</sequence>
<evidence type="ECO:0000256" key="3">
    <source>
        <dbReference type="ARBA" id="ARBA00023125"/>
    </source>
</evidence>
<dbReference type="InterPro" id="IPR036879">
    <property type="entry name" value="TF_MADSbox_sf"/>
</dbReference>
<evidence type="ECO:0000313" key="8">
    <source>
        <dbReference type="Proteomes" id="UP001324115"/>
    </source>
</evidence>
<dbReference type="Gene3D" id="3.40.1810.10">
    <property type="entry name" value="Transcription factor, MADS-box"/>
    <property type="match status" value="1"/>
</dbReference>
<comment type="caution">
    <text evidence="7">The sequence shown here is derived from an EMBL/GenBank/DDBJ whole genome shotgun (WGS) entry which is preliminary data.</text>
</comment>